<protein>
    <submittedName>
        <fullName evidence="1">OsmC family peroxiredoxin</fullName>
    </submittedName>
</protein>
<dbReference type="InterPro" id="IPR003718">
    <property type="entry name" value="OsmC/Ohr_fam"/>
</dbReference>
<dbReference type="RefSeq" id="WP_377959621.1">
    <property type="nucleotide sequence ID" value="NZ_JBHUGA010000032.1"/>
</dbReference>
<name>A0ABW4Q847_9MICC</name>
<dbReference type="NCBIfam" id="TIGR03562">
    <property type="entry name" value="osmo_induc_OsmC"/>
    <property type="match status" value="1"/>
</dbReference>
<dbReference type="InterPro" id="IPR019904">
    <property type="entry name" value="Peroxiredoxin_OsmC"/>
</dbReference>
<accession>A0ABW4Q847</accession>
<sequence>MATVRNAHTVWSGNLQAGSGQVSLDSSGLGTYDVTWKARSEEAGGKTSPEELIAAAHSSCFSMAFSLALSEEGKTADRIETKAEVDFVPGEGITAIRLILNAAIPDIEEADFQRLAESAKTGCPVSQALAGVKSITLEATLQS</sequence>
<dbReference type="PANTHER" id="PTHR42830">
    <property type="entry name" value="OSMOTICALLY INDUCIBLE FAMILY PROTEIN"/>
    <property type="match status" value="1"/>
</dbReference>
<reference evidence="2" key="1">
    <citation type="journal article" date="2019" name="Int. J. Syst. Evol. Microbiol.">
        <title>The Global Catalogue of Microorganisms (GCM) 10K type strain sequencing project: providing services to taxonomists for standard genome sequencing and annotation.</title>
        <authorList>
            <consortium name="The Broad Institute Genomics Platform"/>
            <consortium name="The Broad Institute Genome Sequencing Center for Infectious Disease"/>
            <person name="Wu L."/>
            <person name="Ma J."/>
        </authorList>
    </citation>
    <scope>NUCLEOTIDE SEQUENCE [LARGE SCALE GENOMIC DNA]</scope>
    <source>
        <strain evidence="2">JCM 11496</strain>
    </source>
</reference>
<keyword evidence="2" id="KW-1185">Reference proteome</keyword>
<dbReference type="InterPro" id="IPR036102">
    <property type="entry name" value="OsmC/Ohrsf"/>
</dbReference>
<evidence type="ECO:0000313" key="2">
    <source>
        <dbReference type="Proteomes" id="UP001597307"/>
    </source>
</evidence>
<dbReference type="Pfam" id="PF02566">
    <property type="entry name" value="OsmC"/>
    <property type="match status" value="1"/>
</dbReference>
<dbReference type="PANTHER" id="PTHR42830:SF1">
    <property type="entry name" value="OSMOTICALLY INDUCIBLE FAMILY PROTEIN"/>
    <property type="match status" value="1"/>
</dbReference>
<proteinExistence type="predicted"/>
<evidence type="ECO:0000313" key="1">
    <source>
        <dbReference type="EMBL" id="MFD1846884.1"/>
    </source>
</evidence>
<dbReference type="Proteomes" id="UP001597307">
    <property type="component" value="Unassembled WGS sequence"/>
</dbReference>
<dbReference type="SUPFAM" id="SSF82784">
    <property type="entry name" value="OsmC-like"/>
    <property type="match status" value="1"/>
</dbReference>
<dbReference type="Gene3D" id="3.30.300.20">
    <property type="match status" value="1"/>
</dbReference>
<dbReference type="EMBL" id="JBHUGA010000032">
    <property type="protein sequence ID" value="MFD1846884.1"/>
    <property type="molecule type" value="Genomic_DNA"/>
</dbReference>
<organism evidence="1 2">
    <name type="scientific">Arthrobacter flavus</name>
    <dbReference type="NCBI Taxonomy" id="95172"/>
    <lineage>
        <taxon>Bacteria</taxon>
        <taxon>Bacillati</taxon>
        <taxon>Actinomycetota</taxon>
        <taxon>Actinomycetes</taxon>
        <taxon>Micrococcales</taxon>
        <taxon>Micrococcaceae</taxon>
        <taxon>Arthrobacter</taxon>
    </lineage>
</organism>
<dbReference type="InterPro" id="IPR015946">
    <property type="entry name" value="KH_dom-like_a/b"/>
</dbReference>
<comment type="caution">
    <text evidence="1">The sequence shown here is derived from an EMBL/GenBank/DDBJ whole genome shotgun (WGS) entry which is preliminary data.</text>
</comment>
<dbReference type="InterPro" id="IPR052707">
    <property type="entry name" value="OsmC_Ohr_Peroxiredoxin"/>
</dbReference>
<gene>
    <name evidence="1" type="ORF">ACFSFX_09770</name>
</gene>